<keyword evidence="2" id="KW-1185">Reference proteome</keyword>
<protein>
    <submittedName>
        <fullName evidence="1">Retrovirus-related Pol polyprotein from type-1 retrotransposable element R2</fullName>
    </submittedName>
</protein>
<reference evidence="1 2" key="1">
    <citation type="submission" date="2021-06" db="EMBL/GenBank/DDBJ databases">
        <title>Caerostris extrusa draft genome.</title>
        <authorList>
            <person name="Kono N."/>
            <person name="Arakawa K."/>
        </authorList>
    </citation>
    <scope>NUCLEOTIDE SEQUENCE [LARGE SCALE GENOMIC DNA]</scope>
</reference>
<dbReference type="EMBL" id="BPLR01005446">
    <property type="protein sequence ID" value="GIY02430.1"/>
    <property type="molecule type" value="Genomic_DNA"/>
</dbReference>
<accession>A0AAV4PZ59</accession>
<gene>
    <name evidence="1" type="primary">PO21_46</name>
    <name evidence="1" type="ORF">CEXT_300551</name>
</gene>
<proteinExistence type="predicted"/>
<evidence type="ECO:0000313" key="1">
    <source>
        <dbReference type="EMBL" id="GIY02430.1"/>
    </source>
</evidence>
<sequence>MFGVKQELESWISKIGEYRGLKPHQRVSLLCDYAVLRLIHTLKYAPTSGVFFDELDRMIRKGVKDWLKLPPSATDGVLYAANRDGGLAIPKVSAVIETAKVNSIVRLRKIFVFGCKHLDQVPTNPHRYLSDTSCALERRKETVSWNVDFVDFPQETLRHLLSRCPALHGLIIRRHNRIVDLLASKSIEVGWRVRKEYRCRLESRVTRVPDLILHDGEDGLLSSMWR</sequence>
<dbReference type="AlphaFoldDB" id="A0AAV4PZ59"/>
<comment type="caution">
    <text evidence="1">The sequence shown here is derived from an EMBL/GenBank/DDBJ whole genome shotgun (WGS) entry which is preliminary data.</text>
</comment>
<name>A0AAV4PZ59_CAEEX</name>
<evidence type="ECO:0000313" key="2">
    <source>
        <dbReference type="Proteomes" id="UP001054945"/>
    </source>
</evidence>
<dbReference type="Proteomes" id="UP001054945">
    <property type="component" value="Unassembled WGS sequence"/>
</dbReference>
<organism evidence="1 2">
    <name type="scientific">Caerostris extrusa</name>
    <name type="common">Bark spider</name>
    <name type="synonym">Caerostris bankana</name>
    <dbReference type="NCBI Taxonomy" id="172846"/>
    <lineage>
        <taxon>Eukaryota</taxon>
        <taxon>Metazoa</taxon>
        <taxon>Ecdysozoa</taxon>
        <taxon>Arthropoda</taxon>
        <taxon>Chelicerata</taxon>
        <taxon>Arachnida</taxon>
        <taxon>Araneae</taxon>
        <taxon>Araneomorphae</taxon>
        <taxon>Entelegynae</taxon>
        <taxon>Araneoidea</taxon>
        <taxon>Araneidae</taxon>
        <taxon>Caerostris</taxon>
    </lineage>
</organism>